<keyword evidence="2" id="KW-1185">Reference proteome</keyword>
<evidence type="ECO:0000313" key="2">
    <source>
        <dbReference type="Proteomes" id="UP000724149"/>
    </source>
</evidence>
<gene>
    <name evidence="1" type="ORF">H9X81_04260</name>
</gene>
<protein>
    <submittedName>
        <fullName evidence="1">TIGR04076 family protein</fullName>
    </submittedName>
</protein>
<dbReference type="Proteomes" id="UP000724149">
    <property type="component" value="Unassembled WGS sequence"/>
</dbReference>
<proteinExistence type="predicted"/>
<comment type="caution">
    <text evidence="1">The sequence shown here is derived from an EMBL/GenBank/DDBJ whole genome shotgun (WGS) entry which is preliminary data.</text>
</comment>
<dbReference type="EMBL" id="JACSNR010000003">
    <property type="protein sequence ID" value="MBM6922906.1"/>
    <property type="molecule type" value="Genomic_DNA"/>
</dbReference>
<accession>A0ABS2GLM9</accession>
<organism evidence="1 2">
    <name type="scientific">Hydrogenoanaerobacterium saccharovorans</name>
    <dbReference type="NCBI Taxonomy" id="474960"/>
    <lineage>
        <taxon>Bacteria</taxon>
        <taxon>Bacillati</taxon>
        <taxon>Bacillota</taxon>
        <taxon>Clostridia</taxon>
        <taxon>Eubacteriales</taxon>
        <taxon>Oscillospiraceae</taxon>
        <taxon>Hydrogenoanaerobacterium</taxon>
    </lineage>
</organism>
<name>A0ABS2GLM9_9FIRM</name>
<reference evidence="1 2" key="1">
    <citation type="journal article" date="2021" name="Sci. Rep.">
        <title>The distribution of antibiotic resistance genes in chicken gut microbiota commensals.</title>
        <authorList>
            <person name="Juricova H."/>
            <person name="Matiasovicova J."/>
            <person name="Kubasova T."/>
            <person name="Cejkova D."/>
            <person name="Rychlik I."/>
        </authorList>
    </citation>
    <scope>NUCLEOTIDE SEQUENCE [LARGE SCALE GENOMIC DNA]</scope>
    <source>
        <strain evidence="1 2">An564</strain>
    </source>
</reference>
<dbReference type="InterPro" id="IPR023811">
    <property type="entry name" value="CHP04076"/>
</dbReference>
<dbReference type="RefSeq" id="WP_204720094.1">
    <property type="nucleotide sequence ID" value="NZ_JACSNR010000003.1"/>
</dbReference>
<sequence>MSKCRITVVKKDLYADLIARYCDPATVPCEVFEVGDEFLVDRESFFNLRFQKPFCSEAWNAISTYVFTMVQGGEPSWAVNHTILTCCNDGARPVVFKLEHIDD</sequence>
<evidence type="ECO:0000313" key="1">
    <source>
        <dbReference type="EMBL" id="MBM6922906.1"/>
    </source>
</evidence>
<dbReference type="NCBIfam" id="TIGR04076">
    <property type="entry name" value="TIGR04076 family protein"/>
    <property type="match status" value="1"/>
</dbReference>